<proteinExistence type="predicted"/>
<keyword evidence="3" id="KW-1185">Reference proteome</keyword>
<feature type="transmembrane region" description="Helical" evidence="1">
    <location>
        <begin position="50"/>
        <end position="72"/>
    </location>
</feature>
<accession>A0A6A6LD72</accession>
<keyword evidence="1" id="KW-1133">Transmembrane helix</keyword>
<organism evidence="2 3">
    <name type="scientific">Hevea brasiliensis</name>
    <name type="common">Para rubber tree</name>
    <name type="synonym">Siphonia brasiliensis</name>
    <dbReference type="NCBI Taxonomy" id="3981"/>
    <lineage>
        <taxon>Eukaryota</taxon>
        <taxon>Viridiplantae</taxon>
        <taxon>Streptophyta</taxon>
        <taxon>Embryophyta</taxon>
        <taxon>Tracheophyta</taxon>
        <taxon>Spermatophyta</taxon>
        <taxon>Magnoliopsida</taxon>
        <taxon>eudicotyledons</taxon>
        <taxon>Gunneridae</taxon>
        <taxon>Pentapetalae</taxon>
        <taxon>rosids</taxon>
        <taxon>fabids</taxon>
        <taxon>Malpighiales</taxon>
        <taxon>Euphorbiaceae</taxon>
        <taxon>Crotonoideae</taxon>
        <taxon>Micrandreae</taxon>
        <taxon>Hevea</taxon>
    </lineage>
</organism>
<reference evidence="2 3" key="1">
    <citation type="journal article" date="2020" name="Mol. Plant">
        <title>The Chromosome-Based Rubber Tree Genome Provides New Insights into Spurge Genome Evolution and Rubber Biosynthesis.</title>
        <authorList>
            <person name="Liu J."/>
            <person name="Shi C."/>
            <person name="Shi C.C."/>
            <person name="Li W."/>
            <person name="Zhang Q.J."/>
            <person name="Zhang Y."/>
            <person name="Li K."/>
            <person name="Lu H.F."/>
            <person name="Shi C."/>
            <person name="Zhu S.T."/>
            <person name="Xiao Z.Y."/>
            <person name="Nan H."/>
            <person name="Yue Y."/>
            <person name="Zhu X.G."/>
            <person name="Wu Y."/>
            <person name="Hong X.N."/>
            <person name="Fan G.Y."/>
            <person name="Tong Y."/>
            <person name="Zhang D."/>
            <person name="Mao C.L."/>
            <person name="Liu Y.L."/>
            <person name="Hao S.J."/>
            <person name="Liu W.Q."/>
            <person name="Lv M.Q."/>
            <person name="Zhang H.B."/>
            <person name="Liu Y."/>
            <person name="Hu-Tang G.R."/>
            <person name="Wang J.P."/>
            <person name="Wang J.H."/>
            <person name="Sun Y.H."/>
            <person name="Ni S.B."/>
            <person name="Chen W.B."/>
            <person name="Zhang X.C."/>
            <person name="Jiao Y.N."/>
            <person name="Eichler E.E."/>
            <person name="Li G.H."/>
            <person name="Liu X."/>
            <person name="Gao L.Z."/>
        </authorList>
    </citation>
    <scope>NUCLEOTIDE SEQUENCE [LARGE SCALE GENOMIC DNA]</scope>
    <source>
        <strain evidence="3">cv. GT1</strain>
        <tissue evidence="2">Leaf</tissue>
    </source>
</reference>
<keyword evidence="1" id="KW-0812">Transmembrane</keyword>
<evidence type="ECO:0000256" key="1">
    <source>
        <dbReference type="SAM" id="Phobius"/>
    </source>
</evidence>
<sequence>MLNGRVLFSTSALCNPNANLDHGAKSSIATAKSEEKQVTGKFSVPLLLTFGLKITLIRVITALGFLVGAKVLNVQWWTKLMKAVNKADNDASARAFDSLIYDEMIL</sequence>
<gene>
    <name evidence="2" type="ORF">GH714_042372</name>
</gene>
<evidence type="ECO:0000313" key="3">
    <source>
        <dbReference type="Proteomes" id="UP000467840"/>
    </source>
</evidence>
<comment type="caution">
    <text evidence="2">The sequence shown here is derived from an EMBL/GenBank/DDBJ whole genome shotgun (WGS) entry which is preliminary data.</text>
</comment>
<protein>
    <submittedName>
        <fullName evidence="2">Uncharacterized protein</fullName>
    </submittedName>
</protein>
<name>A0A6A6LD72_HEVBR</name>
<evidence type="ECO:0000313" key="2">
    <source>
        <dbReference type="EMBL" id="KAF2297579.1"/>
    </source>
</evidence>
<keyword evidence="1" id="KW-0472">Membrane</keyword>
<dbReference type="Proteomes" id="UP000467840">
    <property type="component" value="Chromosome 18"/>
</dbReference>
<dbReference type="AlphaFoldDB" id="A0A6A6LD72"/>
<dbReference type="EMBL" id="JAAGAX010000012">
    <property type="protein sequence ID" value="KAF2297579.1"/>
    <property type="molecule type" value="Genomic_DNA"/>
</dbReference>